<proteinExistence type="predicted"/>
<name>A0A930Y7T7_9ACTN</name>
<evidence type="ECO:0000256" key="1">
    <source>
        <dbReference type="SAM" id="SignalP"/>
    </source>
</evidence>
<dbReference type="Gene3D" id="3.40.33.10">
    <property type="entry name" value="CAP"/>
    <property type="match status" value="1"/>
</dbReference>
<dbReference type="PANTHER" id="PTHR31157:SF1">
    <property type="entry name" value="SCP DOMAIN-CONTAINING PROTEIN"/>
    <property type="match status" value="1"/>
</dbReference>
<dbReference type="PANTHER" id="PTHR31157">
    <property type="entry name" value="SCP DOMAIN-CONTAINING PROTEIN"/>
    <property type="match status" value="1"/>
</dbReference>
<dbReference type="Pfam" id="PF00188">
    <property type="entry name" value="CAP"/>
    <property type="match status" value="1"/>
</dbReference>
<feature type="domain" description="SCP" evidence="2">
    <location>
        <begin position="40"/>
        <end position="147"/>
    </location>
</feature>
<dbReference type="Proteomes" id="UP000656804">
    <property type="component" value="Unassembled WGS sequence"/>
</dbReference>
<gene>
    <name evidence="3" type="ORF">ISG29_11605</name>
</gene>
<dbReference type="RefSeq" id="WP_194503608.1">
    <property type="nucleotide sequence ID" value="NZ_JADIVZ010000005.1"/>
</dbReference>
<dbReference type="CDD" id="cd05379">
    <property type="entry name" value="CAP_bacterial"/>
    <property type="match status" value="1"/>
</dbReference>
<evidence type="ECO:0000259" key="2">
    <source>
        <dbReference type="Pfam" id="PF00188"/>
    </source>
</evidence>
<keyword evidence="1" id="KW-0732">Signal</keyword>
<evidence type="ECO:0000313" key="3">
    <source>
        <dbReference type="EMBL" id="MBF4162336.1"/>
    </source>
</evidence>
<dbReference type="AlphaFoldDB" id="A0A930Y7T7"/>
<accession>A0A930Y7T7</accession>
<organism evidence="3 4">
    <name type="scientific">Nocardioides acrostichi</name>
    <dbReference type="NCBI Taxonomy" id="2784339"/>
    <lineage>
        <taxon>Bacteria</taxon>
        <taxon>Bacillati</taxon>
        <taxon>Actinomycetota</taxon>
        <taxon>Actinomycetes</taxon>
        <taxon>Propionibacteriales</taxon>
        <taxon>Nocardioidaceae</taxon>
        <taxon>Nocardioides</taxon>
    </lineage>
</organism>
<comment type="caution">
    <text evidence="3">The sequence shown here is derived from an EMBL/GenBank/DDBJ whole genome shotgun (WGS) entry which is preliminary data.</text>
</comment>
<dbReference type="InterPro" id="IPR035940">
    <property type="entry name" value="CAP_sf"/>
</dbReference>
<feature type="chain" id="PRO_5036701774" description="SCP domain-containing protein" evidence="1">
    <location>
        <begin position="28"/>
        <end position="150"/>
    </location>
</feature>
<protein>
    <recommendedName>
        <fullName evidence="2">SCP domain-containing protein</fullName>
    </recommendedName>
</protein>
<evidence type="ECO:0000313" key="4">
    <source>
        <dbReference type="Proteomes" id="UP000656804"/>
    </source>
</evidence>
<reference evidence="3" key="1">
    <citation type="submission" date="2020-11" db="EMBL/GenBank/DDBJ databases">
        <title>Nocardioides sp. CBS4Y-1, whole genome shotgun sequence.</title>
        <authorList>
            <person name="Tuo L."/>
        </authorList>
    </citation>
    <scope>NUCLEOTIDE SEQUENCE</scope>
    <source>
        <strain evidence="3">CBS4Y-1</strain>
    </source>
</reference>
<dbReference type="SUPFAM" id="SSF55797">
    <property type="entry name" value="PR-1-like"/>
    <property type="match status" value="1"/>
</dbReference>
<dbReference type="InterPro" id="IPR014044">
    <property type="entry name" value="CAP_dom"/>
</dbReference>
<keyword evidence="4" id="KW-1185">Reference proteome</keyword>
<sequence length="150" mass="16464">MRQQLTGLLAVLAAVLMVVTLAAPAQASKASTLQDGIRHRTNAVRAEADLVKLRKKRCVTRFAVRQARRMANQDSMFHQDLQKVLEACDLTLAGENVASGFTTADAVMKAWMNSPDHKANIMNKGYRLLGVGARKSDSGTWYFAQVFGRA</sequence>
<dbReference type="EMBL" id="JADIVZ010000005">
    <property type="protein sequence ID" value="MBF4162336.1"/>
    <property type="molecule type" value="Genomic_DNA"/>
</dbReference>
<feature type="signal peptide" evidence="1">
    <location>
        <begin position="1"/>
        <end position="27"/>
    </location>
</feature>